<reference evidence="1 2" key="1">
    <citation type="journal article" date="2018" name="G3 (Bethesda)">
        <title>A High-Quality Reference Genome for the Invasive Mosquitofish Gambusia affinis Using a Chicago Library.</title>
        <authorList>
            <person name="Hoffberg S.L."/>
            <person name="Troendle N.J."/>
            <person name="Glenn T.C."/>
            <person name="Mahmud O."/>
            <person name="Louha S."/>
            <person name="Chalopin D."/>
            <person name="Bennetzen J.L."/>
            <person name="Mauricio R."/>
        </authorList>
    </citation>
    <scope>NUCLEOTIDE SEQUENCE [LARGE SCALE GENOMIC DNA]</scope>
    <source>
        <strain evidence="1">NE01/NJP1002.9</strain>
        <tissue evidence="1">Muscle</tissue>
    </source>
</reference>
<name>A0A315VYL3_GAMAF</name>
<dbReference type="EMBL" id="NHOQ01000959">
    <property type="protein sequence ID" value="PWA28048.1"/>
    <property type="molecule type" value="Genomic_DNA"/>
</dbReference>
<dbReference type="STRING" id="33528.ENSGAFP00000030977"/>
<proteinExistence type="predicted"/>
<dbReference type="GO" id="GO:0005763">
    <property type="term" value="C:mitochondrial small ribosomal subunit"/>
    <property type="evidence" value="ECO:0007669"/>
    <property type="project" value="TreeGrafter"/>
</dbReference>
<dbReference type="InterPro" id="IPR019374">
    <property type="entry name" value="Ribosomal_mS22"/>
</dbReference>
<dbReference type="GO" id="GO:0003735">
    <property type="term" value="F:structural constituent of ribosome"/>
    <property type="evidence" value="ECO:0007669"/>
    <property type="project" value="TreeGrafter"/>
</dbReference>
<comment type="caution">
    <text evidence="1">The sequence shown here is derived from an EMBL/GenBank/DDBJ whole genome shotgun (WGS) entry which is preliminary data.</text>
</comment>
<dbReference type="Pfam" id="PF10245">
    <property type="entry name" value="MRP-S22"/>
    <property type="match status" value="1"/>
</dbReference>
<dbReference type="PANTHER" id="PTHR13071:SF4">
    <property type="entry name" value="SMALL RIBOSOMAL SUBUNIT PROTEIN MS22"/>
    <property type="match status" value="1"/>
</dbReference>
<dbReference type="AlphaFoldDB" id="A0A315VYL3"/>
<organism evidence="1 2">
    <name type="scientific">Gambusia affinis</name>
    <name type="common">Western mosquitofish</name>
    <name type="synonym">Heterandria affinis</name>
    <dbReference type="NCBI Taxonomy" id="33528"/>
    <lineage>
        <taxon>Eukaryota</taxon>
        <taxon>Metazoa</taxon>
        <taxon>Chordata</taxon>
        <taxon>Craniata</taxon>
        <taxon>Vertebrata</taxon>
        <taxon>Euteleostomi</taxon>
        <taxon>Actinopterygii</taxon>
        <taxon>Neopterygii</taxon>
        <taxon>Teleostei</taxon>
        <taxon>Neoteleostei</taxon>
        <taxon>Acanthomorphata</taxon>
        <taxon>Ovalentaria</taxon>
        <taxon>Atherinomorphae</taxon>
        <taxon>Cyprinodontiformes</taxon>
        <taxon>Poeciliidae</taxon>
        <taxon>Poeciliinae</taxon>
        <taxon>Gambusia</taxon>
    </lineage>
</organism>
<evidence type="ECO:0008006" key="3">
    <source>
        <dbReference type="Google" id="ProtNLM"/>
    </source>
</evidence>
<accession>A0A315VYL3</accession>
<sequence>MKSSVVAYESSCDQREPKLVIWQLIVIYNGHLNRAIPAKPWPLICSQTEKRRQVDKERKHFDLTPSSGDFQYSSLMQTRLQERFKQKGPPTSQSTRRFVGVWASGLAATAHLITERATPPPVYLISKSDCRSSGSSRSQLGKIGEVGGWGTRENRGNRILEDGLIIPCCNTRRLTMYHYICTALLSRATNGAHPETSQTLLRSCVDEVITKMAALGTTRCLFQSFYRLKDVQRIKKTLLRCSARTFCDKTSEKAPTAGAKPRFTDAAVQDILSRITGLDLQKVFQPIKQELKPPTYKLMTDEQLEQAIQVATEEAKKQLQMPPVLPERKPINDVLAVDKILDGMDTAKYVFTDITYNIPHRERFIVVREPDGTLRKATWEERDRLIQVYFPKQGRKLTPHVLFKEENLKTVFSQDRHEDVLNLCLVQFEPDSADYIRVHEATYEDLEKNSKYNLLRSTRHFGGLAWYLVNARRVDGLIVDMLRRDMLQDAISLVSLFHMVHPHSESAQEAASQQTTGTDLLKIYSQKESQRSGYIDLALQAYEGKAAEGSAS</sequence>
<protein>
    <recommendedName>
        <fullName evidence="3">28S ribosomal protein S22, mitochondrial</fullName>
    </recommendedName>
</protein>
<keyword evidence="2" id="KW-1185">Reference proteome</keyword>
<evidence type="ECO:0000313" key="2">
    <source>
        <dbReference type="Proteomes" id="UP000250572"/>
    </source>
</evidence>
<dbReference type="PANTHER" id="PTHR13071">
    <property type="entry name" value="MITOCHONDRIAL 28S RIBOSOMAL PROTEIN S22"/>
    <property type="match status" value="1"/>
</dbReference>
<gene>
    <name evidence="1" type="ORF">CCH79_00012165</name>
</gene>
<dbReference type="Proteomes" id="UP000250572">
    <property type="component" value="Unassembled WGS sequence"/>
</dbReference>
<evidence type="ECO:0000313" key="1">
    <source>
        <dbReference type="EMBL" id="PWA28048.1"/>
    </source>
</evidence>